<dbReference type="EMBL" id="JAWDIP010000003">
    <property type="protein sequence ID" value="MDY0393688.1"/>
    <property type="molecule type" value="Genomic_DNA"/>
</dbReference>
<protein>
    <submittedName>
        <fullName evidence="1">DUF4127 family protein</fullName>
    </submittedName>
</protein>
<comment type="caution">
    <text evidence="1">The sequence shown here is derived from an EMBL/GenBank/DDBJ whole genome shotgun (WGS) entry which is preliminary data.</text>
</comment>
<name>A0ABU5C4F1_9BACI</name>
<dbReference type="InterPro" id="IPR025394">
    <property type="entry name" value="DUF4127"/>
</dbReference>
<accession>A0ABU5C4F1</accession>
<dbReference type="Proteomes" id="UP001281447">
    <property type="component" value="Unassembled WGS sequence"/>
</dbReference>
<gene>
    <name evidence="1" type="ORF">RWE15_03575</name>
</gene>
<dbReference type="Pfam" id="PF13552">
    <property type="entry name" value="DUF4127"/>
    <property type="match status" value="1"/>
</dbReference>
<evidence type="ECO:0000313" key="1">
    <source>
        <dbReference type="EMBL" id="MDY0393688.1"/>
    </source>
</evidence>
<proteinExistence type="predicted"/>
<sequence>MVYHQIASKRLQEKIMVYPGADEAGCTLLARMLNQLLDRKLSVYYFYSTTLGPSIVPLYEDRPINESVKAHLSAARCHSAHTPENADFALAINTPGHTMEEAANQPNQDISYSSFRQLQFFVEKIQRFIQSSIPVVIADSAFANGGDQELIQYLDDYHLLDKIHSYKGWNTNCNTLGSSIAAGTYGFDSRNSLVLKKNLIYHLFDDVFYQSKIRNKITKELLPTLNANYFNLNNKDAVVEGKIKEQLLTVFNNNILNSFRDIALSKLKISCPWSRMFEINIDLEIIQKQYE</sequence>
<reference evidence="1 2" key="1">
    <citation type="submission" date="2023-10" db="EMBL/GenBank/DDBJ databases">
        <title>Virgibacillus halophilus 5B73C genome.</title>
        <authorList>
            <person name="Miliotis G."/>
            <person name="Sengupta P."/>
            <person name="Hameed A."/>
            <person name="Chuvochina M."/>
            <person name="Mcdonagh F."/>
            <person name="Simpson A.C."/>
            <person name="Singh N.K."/>
            <person name="Rekha P.D."/>
            <person name="Raman K."/>
            <person name="Hugenholtz P."/>
            <person name="Venkateswaran K."/>
        </authorList>
    </citation>
    <scope>NUCLEOTIDE SEQUENCE [LARGE SCALE GENOMIC DNA]</scope>
    <source>
        <strain evidence="1 2">5B73C</strain>
    </source>
</reference>
<evidence type="ECO:0000313" key="2">
    <source>
        <dbReference type="Proteomes" id="UP001281447"/>
    </source>
</evidence>
<organism evidence="1 2">
    <name type="scientific">Tigheibacillus halophilus</name>
    <dbReference type="NCBI Taxonomy" id="361280"/>
    <lineage>
        <taxon>Bacteria</taxon>
        <taxon>Bacillati</taxon>
        <taxon>Bacillota</taxon>
        <taxon>Bacilli</taxon>
        <taxon>Bacillales</taxon>
        <taxon>Bacillaceae</taxon>
        <taxon>Tigheibacillus</taxon>
    </lineage>
</organism>
<keyword evidence="2" id="KW-1185">Reference proteome</keyword>